<reference evidence="2 3" key="1">
    <citation type="submission" date="2020-12" db="EMBL/GenBank/DDBJ databases">
        <title>Concerted genomic and epigenomic changes stabilize Arabidopsis allopolyploids.</title>
        <authorList>
            <person name="Chen Z."/>
        </authorList>
    </citation>
    <scope>NUCLEOTIDE SEQUENCE [LARGE SCALE GENOMIC DNA]</scope>
    <source>
        <strain evidence="2">Allo738</strain>
        <tissue evidence="2">Leaf</tissue>
    </source>
</reference>
<name>A0A8T2BYR0_9BRAS</name>
<sequence length="279" mass="30390">MGMRKQSLNSANSMEFGEMEENTPIDLANGNKQKESKSVSKLDLGREKESIPSNLSNGNEQRDPNIAPAEDASAAKQPEKKRSRSKKCKSGNNLDLGKMEKSKPSDLANGNEQTEPKSANNLDLGNMEESLPFNLANGDEQPDPTTAPMEAASVAKQPKKKRSRSKKCKFVNNLDLGNMEENKPSDMANGNEQKEPKSVSRLDPSKEKESIPSNLVSGNEQPDSNNTAPVAKKPKRKKRKLANNFDSGNNIEGKMPSTNGVEQPALNIALTEAALKEDN</sequence>
<dbReference type="EMBL" id="JAEFBK010000006">
    <property type="protein sequence ID" value="KAG7591106.1"/>
    <property type="molecule type" value="Genomic_DNA"/>
</dbReference>
<feature type="compositionally biased region" description="Polar residues" evidence="1">
    <location>
        <begin position="108"/>
        <end position="123"/>
    </location>
</feature>
<feature type="compositionally biased region" description="Basic and acidic residues" evidence="1">
    <location>
        <begin position="192"/>
        <end position="210"/>
    </location>
</feature>
<feature type="compositionally biased region" description="Basic residues" evidence="1">
    <location>
        <begin position="232"/>
        <end position="241"/>
    </location>
</feature>
<evidence type="ECO:0000313" key="3">
    <source>
        <dbReference type="Proteomes" id="UP000694240"/>
    </source>
</evidence>
<keyword evidence="3" id="KW-1185">Reference proteome</keyword>
<evidence type="ECO:0000256" key="1">
    <source>
        <dbReference type="SAM" id="MobiDB-lite"/>
    </source>
</evidence>
<dbReference type="Proteomes" id="UP000694240">
    <property type="component" value="Chromosome 6"/>
</dbReference>
<evidence type="ECO:0000313" key="2">
    <source>
        <dbReference type="EMBL" id="KAG7591106.1"/>
    </source>
</evidence>
<feature type="compositionally biased region" description="Polar residues" evidence="1">
    <location>
        <begin position="211"/>
        <end position="228"/>
    </location>
</feature>
<feature type="compositionally biased region" description="Basic residues" evidence="1">
    <location>
        <begin position="157"/>
        <end position="169"/>
    </location>
</feature>
<comment type="caution">
    <text evidence="2">The sequence shown here is derived from an EMBL/GenBank/DDBJ whole genome shotgun (WGS) entry which is preliminary data.</text>
</comment>
<proteinExistence type="predicted"/>
<organism evidence="2 3">
    <name type="scientific">Arabidopsis thaliana x Arabidopsis arenosa</name>
    <dbReference type="NCBI Taxonomy" id="1240361"/>
    <lineage>
        <taxon>Eukaryota</taxon>
        <taxon>Viridiplantae</taxon>
        <taxon>Streptophyta</taxon>
        <taxon>Embryophyta</taxon>
        <taxon>Tracheophyta</taxon>
        <taxon>Spermatophyta</taxon>
        <taxon>Magnoliopsida</taxon>
        <taxon>eudicotyledons</taxon>
        <taxon>Gunneridae</taxon>
        <taxon>Pentapetalae</taxon>
        <taxon>rosids</taxon>
        <taxon>malvids</taxon>
        <taxon>Brassicales</taxon>
        <taxon>Brassicaceae</taxon>
        <taxon>Camelineae</taxon>
        <taxon>Arabidopsis</taxon>
    </lineage>
</organism>
<feature type="compositionally biased region" description="Basic and acidic residues" evidence="1">
    <location>
        <begin position="32"/>
        <end position="50"/>
    </location>
</feature>
<feature type="region of interest" description="Disordered" evidence="1">
    <location>
        <begin position="1"/>
        <end position="262"/>
    </location>
</feature>
<feature type="compositionally biased region" description="Basic residues" evidence="1">
    <location>
        <begin position="79"/>
        <end position="89"/>
    </location>
</feature>
<gene>
    <name evidence="2" type="ORF">ISN45_Aa01g001720</name>
</gene>
<feature type="compositionally biased region" description="Polar residues" evidence="1">
    <location>
        <begin position="244"/>
        <end position="261"/>
    </location>
</feature>
<feature type="compositionally biased region" description="Polar residues" evidence="1">
    <location>
        <begin position="1"/>
        <end position="13"/>
    </location>
</feature>
<dbReference type="AlphaFoldDB" id="A0A8T2BYR0"/>
<protein>
    <submittedName>
        <fullName evidence="2">Uncharacterized protein</fullName>
    </submittedName>
</protein>
<accession>A0A8T2BYR0</accession>